<reference evidence="2 3" key="1">
    <citation type="submission" date="2016-01" db="EMBL/GenBank/DDBJ databases">
        <title>Molecular Mechanisms for transfer of large genomic segments between Enterococcus faecium strains.</title>
        <authorList>
            <person name="Garcia-Solache M.A."/>
            <person name="Lebreton F."/>
            <person name="Mclaughlin R.E."/>
            <person name="Whiteaker J.D."/>
            <person name="Gilmore M.S."/>
            <person name="Rice L.B."/>
        </authorList>
    </citation>
    <scope>NUCLEOTIDE SEQUENCE [LARGE SCALE GENOMIC DNA]</scope>
    <source>
        <strain evidence="2 3">D344RRF x C68</strain>
    </source>
</reference>
<dbReference type="EMBL" id="LRHK01000001">
    <property type="protein sequence ID" value="KWX18485.1"/>
    <property type="molecule type" value="Genomic_DNA"/>
</dbReference>
<dbReference type="Proteomes" id="UP000070452">
    <property type="component" value="Unassembled WGS sequence"/>
</dbReference>
<sequence>MNAIEKIISQMNKAAEQERAALEQEERMKIDQNFEQKRTQVETEHQKQKEKQIELLEKKYRQLRNRQQVEVRQENLNAKQEFLRRLFADAVTEMENWDESEQIQFIKNALYSLPLTGKVAFIAGEKSAAYLSQTLLDEWNNELPFMMVLSDETVADQAGFLINDQGVQYNFLFSSLVQDIQGTMSFEIANQLFE</sequence>
<keyword evidence="1" id="KW-0175">Coiled coil</keyword>
<evidence type="ECO:0000313" key="2">
    <source>
        <dbReference type="EMBL" id="KWX18485.1"/>
    </source>
</evidence>
<organism evidence="2 3">
    <name type="scientific">Enterococcus faecium</name>
    <name type="common">Streptococcus faecium</name>
    <dbReference type="NCBI Taxonomy" id="1352"/>
    <lineage>
        <taxon>Bacteria</taxon>
        <taxon>Bacillati</taxon>
        <taxon>Bacillota</taxon>
        <taxon>Bacilli</taxon>
        <taxon>Lactobacillales</taxon>
        <taxon>Enterococcaceae</taxon>
        <taxon>Enterococcus</taxon>
    </lineage>
</organism>
<dbReference type="RefSeq" id="WP_002317899.1">
    <property type="nucleotide sequence ID" value="NZ_CP072894.1"/>
</dbReference>
<evidence type="ECO:0000313" key="3">
    <source>
        <dbReference type="Proteomes" id="UP000070452"/>
    </source>
</evidence>
<dbReference type="AlphaFoldDB" id="A0A132P823"/>
<name>A0A132P823_ENTFC</name>
<dbReference type="SUPFAM" id="SSF160527">
    <property type="entry name" value="V-type ATPase subunit E-like"/>
    <property type="match status" value="1"/>
</dbReference>
<evidence type="ECO:0000256" key="1">
    <source>
        <dbReference type="SAM" id="Coils"/>
    </source>
</evidence>
<accession>A0A132P823</accession>
<comment type="caution">
    <text evidence="2">The sequence shown here is derived from an EMBL/GenBank/DDBJ whole genome shotgun (WGS) entry which is preliminary data.</text>
</comment>
<gene>
    <name evidence="2" type="ORF">AWT83_08420</name>
</gene>
<feature type="coiled-coil region" evidence="1">
    <location>
        <begin position="5"/>
        <end position="73"/>
    </location>
</feature>
<protein>
    <submittedName>
        <fullName evidence="2">ATPase V</fullName>
    </submittedName>
</protein>
<proteinExistence type="predicted"/>